<dbReference type="OrthoDB" id="8186197at2759"/>
<keyword evidence="2" id="KW-1133">Transmembrane helix</keyword>
<feature type="transmembrane region" description="Helical" evidence="2">
    <location>
        <begin position="153"/>
        <end position="179"/>
    </location>
</feature>
<proteinExistence type="predicted"/>
<evidence type="ECO:0000313" key="4">
    <source>
        <dbReference type="Proteomes" id="UP000494165"/>
    </source>
</evidence>
<reference evidence="3 4" key="1">
    <citation type="submission" date="2020-04" db="EMBL/GenBank/DDBJ databases">
        <authorList>
            <person name="Alioto T."/>
            <person name="Alioto T."/>
            <person name="Gomez Garrido J."/>
        </authorList>
    </citation>
    <scope>NUCLEOTIDE SEQUENCE [LARGE SCALE GENOMIC DNA]</scope>
</reference>
<name>A0A8S1D1J5_9INSE</name>
<gene>
    <name evidence="3" type="ORF">CLODIP_2_CD03973</name>
</gene>
<evidence type="ECO:0000256" key="2">
    <source>
        <dbReference type="SAM" id="Phobius"/>
    </source>
</evidence>
<dbReference type="EMBL" id="CADEPI010000064">
    <property type="protein sequence ID" value="CAB3371683.1"/>
    <property type="molecule type" value="Genomic_DNA"/>
</dbReference>
<feature type="transmembrane region" description="Helical" evidence="2">
    <location>
        <begin position="191"/>
        <end position="212"/>
    </location>
</feature>
<accession>A0A8S1D1J5</accession>
<comment type="caution">
    <text evidence="3">The sequence shown here is derived from an EMBL/GenBank/DDBJ whole genome shotgun (WGS) entry which is preliminary data.</text>
</comment>
<evidence type="ECO:0000256" key="1">
    <source>
        <dbReference type="SAM" id="MobiDB-lite"/>
    </source>
</evidence>
<dbReference type="Proteomes" id="UP000494165">
    <property type="component" value="Unassembled WGS sequence"/>
</dbReference>
<feature type="compositionally biased region" description="Pro residues" evidence="1">
    <location>
        <begin position="34"/>
        <end position="43"/>
    </location>
</feature>
<feature type="transmembrane region" description="Helical" evidence="2">
    <location>
        <begin position="120"/>
        <end position="141"/>
    </location>
</feature>
<feature type="transmembrane region" description="Helical" evidence="2">
    <location>
        <begin position="91"/>
        <end position="114"/>
    </location>
</feature>
<organism evidence="3 4">
    <name type="scientific">Cloeon dipterum</name>
    <dbReference type="NCBI Taxonomy" id="197152"/>
    <lineage>
        <taxon>Eukaryota</taxon>
        <taxon>Metazoa</taxon>
        <taxon>Ecdysozoa</taxon>
        <taxon>Arthropoda</taxon>
        <taxon>Hexapoda</taxon>
        <taxon>Insecta</taxon>
        <taxon>Pterygota</taxon>
        <taxon>Palaeoptera</taxon>
        <taxon>Ephemeroptera</taxon>
        <taxon>Pisciforma</taxon>
        <taxon>Baetidae</taxon>
        <taxon>Cloeon</taxon>
    </lineage>
</organism>
<evidence type="ECO:0000313" key="3">
    <source>
        <dbReference type="EMBL" id="CAB3371683.1"/>
    </source>
</evidence>
<feature type="region of interest" description="Disordered" evidence="1">
    <location>
        <begin position="1"/>
        <end position="43"/>
    </location>
</feature>
<protein>
    <submittedName>
        <fullName evidence="3">Uncharacterized protein</fullName>
    </submittedName>
</protein>
<keyword evidence="4" id="KW-1185">Reference proteome</keyword>
<dbReference type="AlphaFoldDB" id="A0A8S1D1J5"/>
<keyword evidence="2" id="KW-0812">Transmembrane</keyword>
<sequence length="235" mass="25345">MAIGSPRALLPPEPRTPPRTASNSIRFSRIHPAAEPPPLPPRPLYYTPRKLQIPAPLLPSNASSCSPPPTPSKRASWILAQVPASQSPYSVLNASTLTMVVCGTILIFLCFLGISESGRLYFWDLGLVCGSAYIIIGLLGMRTRYWTTMPNRNFLSGYIVLAVLSFLIMSTVLAMLVVRVSKADANSVMDLLSGAVCGITALTVLMTLVGLCSTRCCRTSPPDNRIEHCAEGLTL</sequence>
<keyword evidence="2" id="KW-0472">Membrane</keyword>